<name>A0A061II55_CRIGR</name>
<proteinExistence type="predicted"/>
<reference evidence="2" key="1">
    <citation type="journal article" date="2013" name="Nat. Biotechnol.">
        <title>Chinese hamster genome sequenced from sorted chromosomes.</title>
        <authorList>
            <person name="Brinkrolf K."/>
            <person name="Rupp O."/>
            <person name="Laux H."/>
            <person name="Kollin F."/>
            <person name="Ernst W."/>
            <person name="Linke B."/>
            <person name="Kofler R."/>
            <person name="Romand S."/>
            <person name="Hesse F."/>
            <person name="Budach W.E."/>
            <person name="Galosy S."/>
            <person name="Muller D."/>
            <person name="Noll T."/>
            <person name="Wienberg J."/>
            <person name="Jostock T."/>
            <person name="Leonard M."/>
            <person name="Grillari J."/>
            <person name="Tauch A."/>
            <person name="Goesmann A."/>
            <person name="Helk B."/>
            <person name="Mott J.E."/>
            <person name="Puhler A."/>
            <person name="Borth N."/>
        </authorList>
    </citation>
    <scope>NUCLEOTIDE SEQUENCE [LARGE SCALE GENOMIC DNA]</scope>
    <source>
        <strain evidence="2">17A/GY</strain>
    </source>
</reference>
<sequence>MKSMFLGSGSVPCWYPSYQSGEQEFPDVQVYECFDCIVSVQQLYAWYPRKPEKGIGYFGNGVIDSCELPCGCWESNPGPLQEQQVLLTMGPSLQP</sequence>
<evidence type="ECO:0000313" key="2">
    <source>
        <dbReference type="Proteomes" id="UP000030759"/>
    </source>
</evidence>
<accession>A0A061II55</accession>
<dbReference type="EMBL" id="KE667918">
    <property type="protein sequence ID" value="ERE84501.1"/>
    <property type="molecule type" value="Genomic_DNA"/>
</dbReference>
<evidence type="ECO:0000313" key="1">
    <source>
        <dbReference type="EMBL" id="ERE84501.1"/>
    </source>
</evidence>
<gene>
    <name evidence="1" type="ORF">H671_2g5914</name>
</gene>
<protein>
    <submittedName>
        <fullName evidence="1">E3 ubiquitin-protein ligase</fullName>
        <ecNumber evidence="1">6.3.2.-</ecNumber>
    </submittedName>
</protein>
<dbReference type="AlphaFoldDB" id="A0A061II55"/>
<dbReference type="EC" id="6.3.2.-" evidence="1"/>
<organism evidence="1 2">
    <name type="scientific">Cricetulus griseus</name>
    <name type="common">Chinese hamster</name>
    <name type="synonym">Cricetulus barabensis griseus</name>
    <dbReference type="NCBI Taxonomy" id="10029"/>
    <lineage>
        <taxon>Eukaryota</taxon>
        <taxon>Metazoa</taxon>
        <taxon>Chordata</taxon>
        <taxon>Craniata</taxon>
        <taxon>Vertebrata</taxon>
        <taxon>Euteleostomi</taxon>
        <taxon>Mammalia</taxon>
        <taxon>Eutheria</taxon>
        <taxon>Euarchontoglires</taxon>
        <taxon>Glires</taxon>
        <taxon>Rodentia</taxon>
        <taxon>Myomorpha</taxon>
        <taxon>Muroidea</taxon>
        <taxon>Cricetidae</taxon>
        <taxon>Cricetinae</taxon>
        <taxon>Cricetulus</taxon>
    </lineage>
</organism>
<dbReference type="Proteomes" id="UP000030759">
    <property type="component" value="Unassembled WGS sequence"/>
</dbReference>